<keyword evidence="10" id="KW-0430">Lectin</keyword>
<dbReference type="InterPro" id="IPR017441">
    <property type="entry name" value="Protein_kinase_ATP_BS"/>
</dbReference>
<keyword evidence="15 19" id="KW-0472">Membrane</keyword>
<keyword evidence="8 19" id="KW-0812">Transmembrane</keyword>
<keyword evidence="6" id="KW-0723">Serine/threonine-protein kinase</keyword>
<dbReference type="PANTHER" id="PTHR27007">
    <property type="match status" value="1"/>
</dbReference>
<evidence type="ECO:0000256" key="2">
    <source>
        <dbReference type="ARBA" id="ARBA00008536"/>
    </source>
</evidence>
<dbReference type="EC" id="2.7.11.1" evidence="4"/>
<feature type="binding site" evidence="18">
    <location>
        <position position="391"/>
    </location>
    <ligand>
        <name>ATP</name>
        <dbReference type="ChEBI" id="CHEBI:30616"/>
    </ligand>
</feature>
<dbReference type="PROSITE" id="PS00107">
    <property type="entry name" value="PROTEIN_KINASE_ATP"/>
    <property type="match status" value="1"/>
</dbReference>
<dbReference type="OrthoDB" id="543442at2759"/>
<keyword evidence="7" id="KW-0808">Transferase</keyword>
<dbReference type="InterPro" id="IPR001220">
    <property type="entry name" value="Legume_lectin_dom"/>
</dbReference>
<keyword evidence="5" id="KW-1003">Cell membrane</keyword>
<evidence type="ECO:0000256" key="18">
    <source>
        <dbReference type="PROSITE-ProRule" id="PRU10141"/>
    </source>
</evidence>
<evidence type="ECO:0000256" key="17">
    <source>
        <dbReference type="ARBA" id="ARBA00048679"/>
    </source>
</evidence>
<feature type="signal peptide" evidence="20">
    <location>
        <begin position="1"/>
        <end position="29"/>
    </location>
</feature>
<dbReference type="AlphaFoldDB" id="A0A9D4U387"/>
<organism evidence="22 23">
    <name type="scientific">Adiantum capillus-veneris</name>
    <name type="common">Maidenhair fern</name>
    <dbReference type="NCBI Taxonomy" id="13818"/>
    <lineage>
        <taxon>Eukaryota</taxon>
        <taxon>Viridiplantae</taxon>
        <taxon>Streptophyta</taxon>
        <taxon>Embryophyta</taxon>
        <taxon>Tracheophyta</taxon>
        <taxon>Polypodiopsida</taxon>
        <taxon>Polypodiidae</taxon>
        <taxon>Polypodiales</taxon>
        <taxon>Pteridineae</taxon>
        <taxon>Pteridaceae</taxon>
        <taxon>Vittarioideae</taxon>
        <taxon>Adiantum</taxon>
    </lineage>
</organism>
<reference evidence="22" key="1">
    <citation type="submission" date="2021-01" db="EMBL/GenBank/DDBJ databases">
        <title>Adiantum capillus-veneris genome.</title>
        <authorList>
            <person name="Fang Y."/>
            <person name="Liao Q."/>
        </authorList>
    </citation>
    <scope>NUCLEOTIDE SEQUENCE</scope>
    <source>
        <strain evidence="22">H3</strain>
        <tissue evidence="22">Leaf</tissue>
    </source>
</reference>
<evidence type="ECO:0000313" key="22">
    <source>
        <dbReference type="EMBL" id="KAI5060799.1"/>
    </source>
</evidence>
<feature type="domain" description="Protein kinase" evidence="21">
    <location>
        <begin position="362"/>
        <end position="642"/>
    </location>
</feature>
<dbReference type="GO" id="GO:0004674">
    <property type="term" value="F:protein serine/threonine kinase activity"/>
    <property type="evidence" value="ECO:0007669"/>
    <property type="project" value="UniProtKB-KW"/>
</dbReference>
<comment type="subcellular location">
    <subcellularLocation>
        <location evidence="1">Cell membrane</location>
        <topology evidence="1">Single-pass type I membrane protein</topology>
    </subcellularLocation>
</comment>
<evidence type="ECO:0000256" key="15">
    <source>
        <dbReference type="ARBA" id="ARBA00023136"/>
    </source>
</evidence>
<evidence type="ECO:0000256" key="16">
    <source>
        <dbReference type="ARBA" id="ARBA00047899"/>
    </source>
</evidence>
<accession>A0A9D4U387</accession>
<evidence type="ECO:0000256" key="12">
    <source>
        <dbReference type="ARBA" id="ARBA00022777"/>
    </source>
</evidence>
<dbReference type="SUPFAM" id="SSF56112">
    <property type="entry name" value="Protein kinase-like (PK-like)"/>
    <property type="match status" value="1"/>
</dbReference>
<comment type="similarity">
    <text evidence="2">In the N-terminal section; belongs to the leguminous lectin family.</text>
</comment>
<protein>
    <recommendedName>
        <fullName evidence="4">non-specific serine/threonine protein kinase</fullName>
        <ecNumber evidence="4">2.7.11.1</ecNumber>
    </recommendedName>
</protein>
<feature type="transmembrane region" description="Helical" evidence="19">
    <location>
        <begin position="308"/>
        <end position="330"/>
    </location>
</feature>
<gene>
    <name evidence="22" type="ORF">GOP47_0025219</name>
</gene>
<feature type="chain" id="PRO_5038995610" description="non-specific serine/threonine protein kinase" evidence="20">
    <location>
        <begin position="30"/>
        <end position="683"/>
    </location>
</feature>
<evidence type="ECO:0000256" key="8">
    <source>
        <dbReference type="ARBA" id="ARBA00022692"/>
    </source>
</evidence>
<evidence type="ECO:0000256" key="6">
    <source>
        <dbReference type="ARBA" id="ARBA00022527"/>
    </source>
</evidence>
<dbReference type="InterPro" id="IPR000719">
    <property type="entry name" value="Prot_kinase_dom"/>
</dbReference>
<keyword evidence="9 20" id="KW-0732">Signal</keyword>
<name>A0A9D4U387_ADICA</name>
<evidence type="ECO:0000256" key="5">
    <source>
        <dbReference type="ARBA" id="ARBA00022475"/>
    </source>
</evidence>
<evidence type="ECO:0000256" key="19">
    <source>
        <dbReference type="SAM" id="Phobius"/>
    </source>
</evidence>
<dbReference type="Gene3D" id="2.60.120.200">
    <property type="match status" value="1"/>
</dbReference>
<keyword evidence="23" id="KW-1185">Reference proteome</keyword>
<evidence type="ECO:0000256" key="14">
    <source>
        <dbReference type="ARBA" id="ARBA00022989"/>
    </source>
</evidence>
<dbReference type="Pfam" id="PF00069">
    <property type="entry name" value="Pkinase"/>
    <property type="match status" value="1"/>
</dbReference>
<evidence type="ECO:0000256" key="11">
    <source>
        <dbReference type="ARBA" id="ARBA00022741"/>
    </source>
</evidence>
<dbReference type="PROSITE" id="PS00108">
    <property type="entry name" value="PROTEIN_KINASE_ST"/>
    <property type="match status" value="1"/>
</dbReference>
<keyword evidence="14 19" id="KW-1133">Transmembrane helix</keyword>
<dbReference type="CDD" id="cd06899">
    <property type="entry name" value="lectin_legume_LecRK_Arcelin_ConA"/>
    <property type="match status" value="1"/>
</dbReference>
<dbReference type="Gene3D" id="1.10.510.10">
    <property type="entry name" value="Transferase(Phosphotransferase) domain 1"/>
    <property type="match status" value="1"/>
</dbReference>
<keyword evidence="13 18" id="KW-0067">ATP-binding</keyword>
<comment type="similarity">
    <text evidence="3">In the C-terminal section; belongs to the protein kinase superfamily. Ser/Thr protein kinase family.</text>
</comment>
<evidence type="ECO:0000256" key="9">
    <source>
        <dbReference type="ARBA" id="ARBA00022729"/>
    </source>
</evidence>
<dbReference type="InterPro" id="IPR008271">
    <property type="entry name" value="Ser/Thr_kinase_AS"/>
</dbReference>
<keyword evidence="12" id="KW-0418">Kinase</keyword>
<dbReference type="SUPFAM" id="SSF49899">
    <property type="entry name" value="Concanavalin A-like lectins/glucanases"/>
    <property type="match status" value="1"/>
</dbReference>
<dbReference type="FunFam" id="2.60.120.200:FF:000112">
    <property type="entry name" value="L-type lectin-domain containing receptor kinase V.9"/>
    <property type="match status" value="1"/>
</dbReference>
<keyword evidence="11 18" id="KW-0547">Nucleotide-binding</keyword>
<comment type="caution">
    <text evidence="22">The sequence shown here is derived from an EMBL/GenBank/DDBJ whole genome shotgun (WGS) entry which is preliminary data.</text>
</comment>
<dbReference type="InterPro" id="IPR011009">
    <property type="entry name" value="Kinase-like_dom_sf"/>
</dbReference>
<dbReference type="InterPro" id="IPR013320">
    <property type="entry name" value="ConA-like_dom_sf"/>
</dbReference>
<dbReference type="EMBL" id="JABFUD020000024">
    <property type="protein sequence ID" value="KAI5060799.1"/>
    <property type="molecule type" value="Genomic_DNA"/>
</dbReference>
<evidence type="ECO:0000256" key="20">
    <source>
        <dbReference type="SAM" id="SignalP"/>
    </source>
</evidence>
<evidence type="ECO:0000256" key="7">
    <source>
        <dbReference type="ARBA" id="ARBA00022679"/>
    </source>
</evidence>
<dbReference type="Proteomes" id="UP000886520">
    <property type="component" value="Chromosome 24"/>
</dbReference>
<sequence>MKLSPRSLPLQAIIIACLCLSLLIIQASASTSFIFNGFDGKNISLSGIALVDHGLIKLTNTSIHAFNSSPLFGRAFYSHSIRIKDPSTNVVSSFSTTFVICISPLLPGFGGHGMTFVMSPSLDTTGISANQYLGMLNASHNGNSSNHVFGVEFDTALDLDLEDINDNHVGINLNSMISTNSTASGYWITPSQNSTRGSSKTVINLKGSENIQAWIDYDGQSQQLNVTIAPVQQPRPYIPLLSVYVNLSAVLREHMFVGFSSSIGPLVGTYRVLSWSFNSNGVAKSLDLAKLPSVFPKPSIVGSTKFKVIVSIVTVVSLLVLGSLIGLLLHKRSQREIVERWELEFGLHRYSYKDLVIATRNFDEKELLGIGGFGRVYRGVLPNSGLEVAVKRLSRESNQGEREFIAEIASTGHLRHRNLVQLLGWSRRRGELLLVYEYMPNGSLDKLLFGKPCKLLRWEQRMKIVRGIAAGMLYLHEGWEQQILHRDIKAGNVLLDADTNGKLGDFGLARLYEHGKNPHTTRVIGTLGYLAPEFARTGKATPSTDVYSFGVLLLEVVTGRRSIEHWPGEEQDVFLVEGVWDLYTHGRPLEAVDNRLDGFFNVEEVQTVLMLGLLCSHPDPVARPAMRQVVQILSNEAPLPPLPPFDIDLSSQQYQLKEFISFSSTSTKSWSTLHDTTTQLSAR</sequence>
<dbReference type="CDD" id="cd14066">
    <property type="entry name" value="STKc_IRAK"/>
    <property type="match status" value="1"/>
</dbReference>
<evidence type="ECO:0000256" key="1">
    <source>
        <dbReference type="ARBA" id="ARBA00004251"/>
    </source>
</evidence>
<dbReference type="FunFam" id="1.10.510.10:FF:000108">
    <property type="entry name" value="L-type lectin-domain containing receptor kinase S.4"/>
    <property type="match status" value="1"/>
</dbReference>
<dbReference type="PROSITE" id="PS51257">
    <property type="entry name" value="PROKAR_LIPOPROTEIN"/>
    <property type="match status" value="1"/>
</dbReference>
<evidence type="ECO:0000256" key="3">
    <source>
        <dbReference type="ARBA" id="ARBA00010217"/>
    </source>
</evidence>
<dbReference type="GO" id="GO:0030246">
    <property type="term" value="F:carbohydrate binding"/>
    <property type="evidence" value="ECO:0007669"/>
    <property type="project" value="UniProtKB-KW"/>
</dbReference>
<evidence type="ECO:0000256" key="10">
    <source>
        <dbReference type="ARBA" id="ARBA00022734"/>
    </source>
</evidence>
<dbReference type="Pfam" id="PF00139">
    <property type="entry name" value="Lectin_legB"/>
    <property type="match status" value="1"/>
</dbReference>
<comment type="catalytic activity">
    <reaction evidence="16">
        <text>L-threonyl-[protein] + ATP = O-phospho-L-threonyl-[protein] + ADP + H(+)</text>
        <dbReference type="Rhea" id="RHEA:46608"/>
        <dbReference type="Rhea" id="RHEA-COMP:11060"/>
        <dbReference type="Rhea" id="RHEA-COMP:11605"/>
        <dbReference type="ChEBI" id="CHEBI:15378"/>
        <dbReference type="ChEBI" id="CHEBI:30013"/>
        <dbReference type="ChEBI" id="CHEBI:30616"/>
        <dbReference type="ChEBI" id="CHEBI:61977"/>
        <dbReference type="ChEBI" id="CHEBI:456216"/>
        <dbReference type="EC" id="2.7.11.1"/>
    </reaction>
</comment>
<evidence type="ECO:0000256" key="4">
    <source>
        <dbReference type="ARBA" id="ARBA00012513"/>
    </source>
</evidence>
<evidence type="ECO:0000259" key="21">
    <source>
        <dbReference type="PROSITE" id="PS50011"/>
    </source>
</evidence>
<dbReference type="Gene3D" id="3.30.200.20">
    <property type="entry name" value="Phosphorylase Kinase, domain 1"/>
    <property type="match status" value="1"/>
</dbReference>
<evidence type="ECO:0000313" key="23">
    <source>
        <dbReference type="Proteomes" id="UP000886520"/>
    </source>
</evidence>
<evidence type="ECO:0000256" key="13">
    <source>
        <dbReference type="ARBA" id="ARBA00022840"/>
    </source>
</evidence>
<comment type="catalytic activity">
    <reaction evidence="17">
        <text>L-seryl-[protein] + ATP = O-phospho-L-seryl-[protein] + ADP + H(+)</text>
        <dbReference type="Rhea" id="RHEA:17989"/>
        <dbReference type="Rhea" id="RHEA-COMP:9863"/>
        <dbReference type="Rhea" id="RHEA-COMP:11604"/>
        <dbReference type="ChEBI" id="CHEBI:15378"/>
        <dbReference type="ChEBI" id="CHEBI:29999"/>
        <dbReference type="ChEBI" id="CHEBI:30616"/>
        <dbReference type="ChEBI" id="CHEBI:83421"/>
        <dbReference type="ChEBI" id="CHEBI:456216"/>
        <dbReference type="EC" id="2.7.11.1"/>
    </reaction>
</comment>
<dbReference type="SMART" id="SM00220">
    <property type="entry name" value="S_TKc"/>
    <property type="match status" value="1"/>
</dbReference>
<dbReference type="GO" id="GO:0005886">
    <property type="term" value="C:plasma membrane"/>
    <property type="evidence" value="ECO:0007669"/>
    <property type="project" value="UniProtKB-SubCell"/>
</dbReference>
<dbReference type="FunFam" id="3.30.200.20:FF:000178">
    <property type="entry name" value="serine/threonine-protein kinase PBS1-like"/>
    <property type="match status" value="1"/>
</dbReference>
<dbReference type="GO" id="GO:0005524">
    <property type="term" value="F:ATP binding"/>
    <property type="evidence" value="ECO:0007669"/>
    <property type="project" value="UniProtKB-UniRule"/>
</dbReference>
<dbReference type="PROSITE" id="PS50011">
    <property type="entry name" value="PROTEIN_KINASE_DOM"/>
    <property type="match status" value="1"/>
</dbReference>
<dbReference type="InterPro" id="IPR050528">
    <property type="entry name" value="L-type_Lectin-RKs"/>
</dbReference>
<proteinExistence type="inferred from homology"/>